<gene>
    <name evidence="4" type="ORF">C7S18_15415</name>
</gene>
<dbReference type="PANTHER" id="PTHR43156:SF2">
    <property type="entry name" value="STAGE II SPORULATION PROTEIN E"/>
    <property type="match status" value="1"/>
</dbReference>
<dbReference type="KEGG" id="xba:C7S18_15415"/>
<evidence type="ECO:0000256" key="1">
    <source>
        <dbReference type="ARBA" id="ARBA00022801"/>
    </source>
</evidence>
<dbReference type="InterPro" id="IPR008984">
    <property type="entry name" value="SMAD_FHA_dom_sf"/>
</dbReference>
<dbReference type="GO" id="GO:0016791">
    <property type="term" value="F:phosphatase activity"/>
    <property type="evidence" value="ECO:0007669"/>
    <property type="project" value="TreeGrafter"/>
</dbReference>
<dbReference type="EMBL" id="CP027860">
    <property type="protein sequence ID" value="AVP98488.1"/>
    <property type="molecule type" value="Genomic_DNA"/>
</dbReference>
<dbReference type="PANTHER" id="PTHR43156">
    <property type="entry name" value="STAGE II SPORULATION PROTEIN E-RELATED"/>
    <property type="match status" value="1"/>
</dbReference>
<dbReference type="Gene3D" id="3.60.40.10">
    <property type="entry name" value="PPM-type phosphatase domain"/>
    <property type="match status" value="1"/>
</dbReference>
<keyword evidence="5" id="KW-1185">Reference proteome</keyword>
<dbReference type="InterPro" id="IPR001932">
    <property type="entry name" value="PPM-type_phosphatase-like_dom"/>
</dbReference>
<feature type="region of interest" description="Disordered" evidence="2">
    <location>
        <begin position="153"/>
        <end position="175"/>
    </location>
</feature>
<evidence type="ECO:0000313" key="5">
    <source>
        <dbReference type="Proteomes" id="UP000241074"/>
    </source>
</evidence>
<reference evidence="4 5" key="2">
    <citation type="submission" date="2018-03" db="EMBL/GenBank/DDBJ databases">
        <authorList>
            <person name="Keele B.F."/>
        </authorList>
    </citation>
    <scope>NUCLEOTIDE SEQUENCE [LARGE SCALE GENOMIC DNA]</scope>
    <source>
        <strain evidence="4 5">D13</strain>
    </source>
</reference>
<evidence type="ECO:0000313" key="4">
    <source>
        <dbReference type="EMBL" id="AVP98488.1"/>
    </source>
</evidence>
<dbReference type="OrthoDB" id="9811749at2"/>
<dbReference type="InterPro" id="IPR052016">
    <property type="entry name" value="Bact_Sigma-Reg"/>
</dbReference>
<protein>
    <recommendedName>
        <fullName evidence="3">FHA domain-containing protein</fullName>
    </recommendedName>
</protein>
<reference evidence="4 5" key="1">
    <citation type="submission" date="2018-03" db="EMBL/GenBank/DDBJ databases">
        <title>Ahniella affigens gen. nov., sp. nov., a gammaproteobacterium isolated from sandy soil near a stream.</title>
        <authorList>
            <person name="Ko Y."/>
            <person name="Kim J.-H."/>
        </authorList>
    </citation>
    <scope>NUCLEOTIDE SEQUENCE [LARGE SCALE GENOMIC DNA]</scope>
    <source>
        <strain evidence="4 5">D13</strain>
    </source>
</reference>
<keyword evidence="1" id="KW-0378">Hydrolase</keyword>
<name>A0A2P1PUH1_9GAMM</name>
<dbReference type="Gene3D" id="2.60.200.20">
    <property type="match status" value="1"/>
</dbReference>
<evidence type="ECO:0000259" key="3">
    <source>
        <dbReference type="PROSITE" id="PS50006"/>
    </source>
</evidence>
<dbReference type="SUPFAM" id="SSF49879">
    <property type="entry name" value="SMAD/FHA domain"/>
    <property type="match status" value="1"/>
</dbReference>
<dbReference type="PROSITE" id="PS50006">
    <property type="entry name" value="FHA_DOMAIN"/>
    <property type="match status" value="1"/>
</dbReference>
<sequence>MGPQTRARSRDYEQVGMQPGSRFRSRRFRLAPDGSSGLVCLLAFEFMPNSSHAEEPSFPIMLELIAEAGPQAGQKFVIAGQTVLGRGQFADLVISDLAVSRRHAEIEPVGNSWRLKDLESANGTRHNGKVLLAPVPLLDGDTIELGQTRLRVRSRDRTQQPLSPEPTIMETTPFPPSRAAAPPIVTVEPLTPPTQAPRTSAANELYQNTISRLSAMTQLGEQIADQTGLDDQLNGALASLAEAFPRVEAFALLAREAAHRPWRVLCKRVRGGMRLDEDLANALASAAVSHAQPIIVSQAAAGPSMVPAAYLDRLPCAVATIPVRSMGNVLGALFLASERDPLAVRASDRAFMNGIAGLIGAILTGNRHAESERLIHPQDIDLSRRIQQRFLPAATPRIDGYEIADNYTAARIVGGDLFDFLTLGDGRIALMIGDVSGKGMPAALYMARVGAHARAFAPRSKSPADLLTQMQNLIRNEMEAGMFITVTVASLDPARGLLKIATAGHPPPLIRRVDGSIETPSLTISPALGTPQMAVYTDQIIELNRGDGALFFTDGLDEAQGPSGDPFGLERVKHVLAQSRSAGQTIESLLTAVGQVLGDVTQYDDLTMIALYRR</sequence>
<dbReference type="InterPro" id="IPR000253">
    <property type="entry name" value="FHA_dom"/>
</dbReference>
<dbReference type="SMART" id="SM00331">
    <property type="entry name" value="PP2C_SIG"/>
    <property type="match status" value="1"/>
</dbReference>
<evidence type="ECO:0000256" key="2">
    <source>
        <dbReference type="SAM" id="MobiDB-lite"/>
    </source>
</evidence>
<feature type="region of interest" description="Disordered" evidence="2">
    <location>
        <begin position="1"/>
        <end position="20"/>
    </location>
</feature>
<organism evidence="4 5">
    <name type="scientific">Ahniella affigens</name>
    <dbReference type="NCBI Taxonomy" id="2021234"/>
    <lineage>
        <taxon>Bacteria</taxon>
        <taxon>Pseudomonadati</taxon>
        <taxon>Pseudomonadota</taxon>
        <taxon>Gammaproteobacteria</taxon>
        <taxon>Lysobacterales</taxon>
        <taxon>Rhodanobacteraceae</taxon>
        <taxon>Ahniella</taxon>
    </lineage>
</organism>
<dbReference type="AlphaFoldDB" id="A0A2P1PUH1"/>
<dbReference type="Gene3D" id="3.30.450.40">
    <property type="match status" value="1"/>
</dbReference>
<dbReference type="InterPro" id="IPR029016">
    <property type="entry name" value="GAF-like_dom_sf"/>
</dbReference>
<proteinExistence type="predicted"/>
<accession>A0A2P1PUH1</accession>
<dbReference type="SMART" id="SM00240">
    <property type="entry name" value="FHA"/>
    <property type="match status" value="1"/>
</dbReference>
<dbReference type="CDD" id="cd00060">
    <property type="entry name" value="FHA"/>
    <property type="match status" value="1"/>
</dbReference>
<dbReference type="Proteomes" id="UP000241074">
    <property type="component" value="Chromosome"/>
</dbReference>
<feature type="domain" description="FHA" evidence="3">
    <location>
        <begin position="82"/>
        <end position="131"/>
    </location>
</feature>
<dbReference type="Pfam" id="PF00498">
    <property type="entry name" value="FHA"/>
    <property type="match status" value="1"/>
</dbReference>
<dbReference type="SUPFAM" id="SSF55781">
    <property type="entry name" value="GAF domain-like"/>
    <property type="match status" value="1"/>
</dbReference>
<dbReference type="InterPro" id="IPR036457">
    <property type="entry name" value="PPM-type-like_dom_sf"/>
</dbReference>
<dbReference type="Pfam" id="PF07228">
    <property type="entry name" value="SpoIIE"/>
    <property type="match status" value="1"/>
</dbReference>